<dbReference type="PROSITE" id="PS01271">
    <property type="entry name" value="NA_SULFATE"/>
    <property type="match status" value="1"/>
</dbReference>
<evidence type="ECO:0000256" key="5">
    <source>
        <dbReference type="ARBA" id="ARBA00022989"/>
    </source>
</evidence>
<organism evidence="9 10">
    <name type="scientific">Rhodovulum iodosum</name>
    <dbReference type="NCBI Taxonomy" id="68291"/>
    <lineage>
        <taxon>Bacteria</taxon>
        <taxon>Pseudomonadati</taxon>
        <taxon>Pseudomonadota</taxon>
        <taxon>Alphaproteobacteria</taxon>
        <taxon>Rhodobacterales</taxon>
        <taxon>Paracoccaceae</taxon>
        <taxon>Rhodovulum</taxon>
    </lineage>
</organism>
<dbReference type="Pfam" id="PF03600">
    <property type="entry name" value="CitMHS"/>
    <property type="match status" value="1"/>
</dbReference>
<dbReference type="PANTHER" id="PTHR43652">
    <property type="entry name" value="BASIC AMINO ACID ANTIPORTER YFCC-RELATED"/>
    <property type="match status" value="1"/>
</dbReference>
<evidence type="ECO:0000256" key="3">
    <source>
        <dbReference type="ARBA" id="ARBA00022692"/>
    </source>
</evidence>
<protein>
    <submittedName>
        <fullName evidence="9">Di/tricarboxylate transporter</fullName>
    </submittedName>
</protein>
<name>A0ABV3XPN8_9RHOB</name>
<feature type="transmembrane region" description="Helical" evidence="7">
    <location>
        <begin position="180"/>
        <end position="202"/>
    </location>
</feature>
<feature type="transmembrane region" description="Helical" evidence="7">
    <location>
        <begin position="106"/>
        <end position="129"/>
    </location>
</feature>
<keyword evidence="2" id="KW-0813">Transport</keyword>
<evidence type="ECO:0000256" key="1">
    <source>
        <dbReference type="ARBA" id="ARBA00004141"/>
    </source>
</evidence>
<feature type="transmembrane region" description="Helical" evidence="7">
    <location>
        <begin position="570"/>
        <end position="590"/>
    </location>
</feature>
<dbReference type="InterPro" id="IPR036721">
    <property type="entry name" value="RCK_C_sf"/>
</dbReference>
<feature type="transmembrane region" description="Helical" evidence="7">
    <location>
        <begin position="509"/>
        <end position="526"/>
    </location>
</feature>
<evidence type="ECO:0000256" key="2">
    <source>
        <dbReference type="ARBA" id="ARBA00022448"/>
    </source>
</evidence>
<reference evidence="9 10" key="1">
    <citation type="submission" date="2024-06" db="EMBL/GenBank/DDBJ databases">
        <title>Genome of Rhodovulum iodosum, a marine photoferrotroph.</title>
        <authorList>
            <person name="Bianchini G."/>
            <person name="Nikeleit V."/>
            <person name="Kappler A."/>
            <person name="Bryce C."/>
            <person name="Sanchez-Baracaldo P."/>
        </authorList>
    </citation>
    <scope>NUCLEOTIDE SEQUENCE [LARGE SCALE GENOMIC DNA]</scope>
    <source>
        <strain evidence="9 10">UT/N1</strain>
    </source>
</reference>
<dbReference type="SUPFAM" id="SSF116726">
    <property type="entry name" value="TrkA C-terminal domain-like"/>
    <property type="match status" value="2"/>
</dbReference>
<evidence type="ECO:0000256" key="4">
    <source>
        <dbReference type="ARBA" id="ARBA00022737"/>
    </source>
</evidence>
<feature type="transmembrane region" description="Helical" evidence="7">
    <location>
        <begin position="532"/>
        <end position="550"/>
    </location>
</feature>
<dbReference type="InterPro" id="IPR004680">
    <property type="entry name" value="Cit_transptr-like_dom"/>
</dbReference>
<feature type="transmembrane region" description="Helical" evidence="7">
    <location>
        <begin position="6"/>
        <end position="27"/>
    </location>
</feature>
<evidence type="ECO:0000313" key="9">
    <source>
        <dbReference type="EMBL" id="MEX5727295.1"/>
    </source>
</evidence>
<dbReference type="EMBL" id="JBEHHI010000001">
    <property type="protein sequence ID" value="MEX5727295.1"/>
    <property type="molecule type" value="Genomic_DNA"/>
</dbReference>
<dbReference type="InterPro" id="IPR051679">
    <property type="entry name" value="DASS-Related_Transporters"/>
</dbReference>
<evidence type="ECO:0000256" key="6">
    <source>
        <dbReference type="ARBA" id="ARBA00023136"/>
    </source>
</evidence>
<feature type="transmembrane region" description="Helical" evidence="7">
    <location>
        <begin position="447"/>
        <end position="465"/>
    </location>
</feature>
<dbReference type="RefSeq" id="WP_369022834.1">
    <property type="nucleotide sequence ID" value="NZ_JBEHHI010000001.1"/>
</dbReference>
<keyword evidence="3 7" id="KW-0812">Transmembrane</keyword>
<evidence type="ECO:0000256" key="7">
    <source>
        <dbReference type="SAM" id="Phobius"/>
    </source>
</evidence>
<comment type="subcellular location">
    <subcellularLocation>
        <location evidence="1">Membrane</location>
        <topology evidence="1">Multi-pass membrane protein</topology>
    </subcellularLocation>
</comment>
<dbReference type="PROSITE" id="PS51202">
    <property type="entry name" value="RCK_C"/>
    <property type="match status" value="2"/>
</dbReference>
<evidence type="ECO:0000313" key="10">
    <source>
        <dbReference type="Proteomes" id="UP001560019"/>
    </source>
</evidence>
<dbReference type="Pfam" id="PF02080">
    <property type="entry name" value="TrkA_C"/>
    <property type="match status" value="2"/>
</dbReference>
<evidence type="ECO:0000259" key="8">
    <source>
        <dbReference type="PROSITE" id="PS51202"/>
    </source>
</evidence>
<feature type="domain" description="RCK C-terminal" evidence="8">
    <location>
        <begin position="300"/>
        <end position="384"/>
    </location>
</feature>
<feature type="domain" description="RCK C-terminal" evidence="8">
    <location>
        <begin position="215"/>
        <end position="299"/>
    </location>
</feature>
<keyword evidence="5 7" id="KW-1133">Transmembrane helix</keyword>
<gene>
    <name evidence="9" type="ORF">Ga0609869_000648</name>
</gene>
<feature type="transmembrane region" description="Helical" evidence="7">
    <location>
        <begin position="34"/>
        <end position="52"/>
    </location>
</feature>
<dbReference type="InterPro" id="IPR031312">
    <property type="entry name" value="Na/sul_symport_CS"/>
</dbReference>
<accession>A0ABV3XPN8</accession>
<keyword evidence="6 7" id="KW-0472">Membrane</keyword>
<keyword evidence="10" id="KW-1185">Reference proteome</keyword>
<dbReference type="Gene3D" id="3.30.70.1450">
    <property type="entry name" value="Regulator of K+ conductance, C-terminal domain"/>
    <property type="match status" value="2"/>
</dbReference>
<sequence>MIALSLPPTAAALVALTVVIVMFVLFIKEIYPTEVIAIAGAVLMLVLGILPYDVALGVLSNPAPWTIAAMFLVMGALVRTGALDWFTSAAERNVRRKPRRSIVSMFAFVVGASAVVSNTPVVVVMIPVFVQLARVMDISASKLLIPLSYAAIMGGTLTLIGTSTNLLVDGVARAHGMTPFSIFEVTPLAAILIAWGMVYLRFVAPRLLPDRDSMANLLSDKSKMKFFTEAVIPPDSNLIGREVTGVQLFKREGVRLIDVIRGDESLRRNLKGVELQVGDRVILRTAVTELLSLQRNKSLRRVDQLSAVETSTVEVLISPGCRMIGRSLGSMRLRRRYGVYVLGVHRRNQNIGRQIDELVVRVGDTLLLEGAAPDIKRLADDMGLVDISHPSGRAYRRTKAPVAIGALFGIVGLAALGVAPILLLALAAVAVVLLARCIDAEEAFSFVDGRLLALIFSMLAVGAALEASGAVRLLVDAVSPALMNLPPFMIVWAIYLLTSVLTELVSNNAVAVVVTPIAIGLAGALGVDARPLVVAVMIAASASFATPIGYQTNMMVYGPGGYRFTDFLRVGIPLNLSMGLLSSALIPLLWPL</sequence>
<feature type="transmembrane region" description="Helical" evidence="7">
    <location>
        <begin position="64"/>
        <end position="86"/>
    </location>
</feature>
<comment type="caution">
    <text evidence="9">The sequence shown here is derived from an EMBL/GenBank/DDBJ whole genome shotgun (WGS) entry which is preliminary data.</text>
</comment>
<feature type="transmembrane region" description="Helical" evidence="7">
    <location>
        <begin position="402"/>
        <end position="435"/>
    </location>
</feature>
<keyword evidence="4" id="KW-0677">Repeat</keyword>
<dbReference type="InterPro" id="IPR006037">
    <property type="entry name" value="RCK_C"/>
</dbReference>
<feature type="transmembrane region" description="Helical" evidence="7">
    <location>
        <begin position="149"/>
        <end position="168"/>
    </location>
</feature>
<dbReference type="Proteomes" id="UP001560019">
    <property type="component" value="Unassembled WGS sequence"/>
</dbReference>
<proteinExistence type="predicted"/>
<dbReference type="PANTHER" id="PTHR43652:SF2">
    <property type="entry name" value="BASIC AMINO ACID ANTIPORTER YFCC-RELATED"/>
    <property type="match status" value="1"/>
</dbReference>